<sequence length="370" mass="41840">MYRAVIILICSLVAATTSAQQKKKGLIPVGGPFSVLSATTEYIFEQGPFKSVHASTVVELPNGNIAAAWFGGDHEGASDVCIWMSIRDEKKGWSRPLRIADGVQSDYKTQYPCWNPVLYCIGKKLYLHYKVGPNPREWWALYKVSTDNGRTWSNPEPMLEGFLGPIKNKPIKLWNGGILYPSSTESRDEKHWCIHIEGSDSTLQEWWKAEIPCDTFQVIQPTLLIQGVGHMLNGRSYPIRLLARSKHNVLVESWSKDDGETWSPLKPTTIPNPNSGVDAAILLPSGFHVLVYNPLPAGKEWWEGRSVLKLASLGYEEPNDFYTFEDHTEGEYSYPAIIVDRHGTVHVTYTDNRARIKYVRLRIDTPAYMR</sequence>
<dbReference type="RefSeq" id="WP_254083811.1">
    <property type="nucleotide sequence ID" value="NZ_JAHESE010000005.1"/>
</dbReference>
<keyword evidence="3" id="KW-0378">Hydrolase</keyword>
<dbReference type="PANTHER" id="PTHR43752">
    <property type="entry name" value="BNR/ASP-BOX REPEAT FAMILY PROTEIN"/>
    <property type="match status" value="1"/>
</dbReference>
<feature type="chain" id="PRO_5042924022" evidence="1">
    <location>
        <begin position="20"/>
        <end position="370"/>
    </location>
</feature>
<proteinExistence type="predicted"/>
<keyword evidence="4" id="KW-1185">Reference proteome</keyword>
<evidence type="ECO:0000256" key="1">
    <source>
        <dbReference type="SAM" id="SignalP"/>
    </source>
</evidence>
<evidence type="ECO:0000259" key="2">
    <source>
        <dbReference type="Pfam" id="PF13088"/>
    </source>
</evidence>
<dbReference type="InterPro" id="IPR036278">
    <property type="entry name" value="Sialidase_sf"/>
</dbReference>
<dbReference type="InterPro" id="IPR011040">
    <property type="entry name" value="Sialidase"/>
</dbReference>
<dbReference type="PANTHER" id="PTHR43752:SF2">
    <property type="entry name" value="BNR_ASP-BOX REPEAT FAMILY PROTEIN"/>
    <property type="match status" value="1"/>
</dbReference>
<evidence type="ECO:0000313" key="4">
    <source>
        <dbReference type="Proteomes" id="UP001319080"/>
    </source>
</evidence>
<dbReference type="GO" id="GO:0016787">
    <property type="term" value="F:hydrolase activity"/>
    <property type="evidence" value="ECO:0007669"/>
    <property type="project" value="UniProtKB-KW"/>
</dbReference>
<dbReference type="Pfam" id="PF13088">
    <property type="entry name" value="BNR_2"/>
    <property type="match status" value="1"/>
</dbReference>
<comment type="caution">
    <text evidence="3">The sequence shown here is derived from an EMBL/GenBank/DDBJ whole genome shotgun (WGS) entry which is preliminary data.</text>
</comment>
<dbReference type="Proteomes" id="UP001319080">
    <property type="component" value="Unassembled WGS sequence"/>
</dbReference>
<name>A0AAP2GP44_9BACT</name>
<feature type="signal peptide" evidence="1">
    <location>
        <begin position="1"/>
        <end position="19"/>
    </location>
</feature>
<dbReference type="SUPFAM" id="SSF50939">
    <property type="entry name" value="Sialidases"/>
    <property type="match status" value="1"/>
</dbReference>
<keyword evidence="1" id="KW-0732">Signal</keyword>
<organism evidence="3 4">
    <name type="scientific">Dawidia cretensis</name>
    <dbReference type="NCBI Taxonomy" id="2782350"/>
    <lineage>
        <taxon>Bacteria</taxon>
        <taxon>Pseudomonadati</taxon>
        <taxon>Bacteroidota</taxon>
        <taxon>Cytophagia</taxon>
        <taxon>Cytophagales</taxon>
        <taxon>Chryseotaleaceae</taxon>
        <taxon>Dawidia</taxon>
    </lineage>
</organism>
<dbReference type="EMBL" id="JAHESE010000005">
    <property type="protein sequence ID" value="MBT1708221.1"/>
    <property type="molecule type" value="Genomic_DNA"/>
</dbReference>
<accession>A0AAP2GP44</accession>
<dbReference type="CDD" id="cd15482">
    <property type="entry name" value="Sialidase_non-viral"/>
    <property type="match status" value="1"/>
</dbReference>
<protein>
    <submittedName>
        <fullName evidence="3">Glycoside hydrolase</fullName>
    </submittedName>
</protein>
<dbReference type="Gene3D" id="2.120.10.10">
    <property type="match status" value="1"/>
</dbReference>
<gene>
    <name evidence="3" type="ORF">KK062_08300</name>
</gene>
<feature type="domain" description="Sialidase" evidence="2">
    <location>
        <begin position="63"/>
        <end position="347"/>
    </location>
</feature>
<dbReference type="AlphaFoldDB" id="A0AAP2GP44"/>
<evidence type="ECO:0000313" key="3">
    <source>
        <dbReference type="EMBL" id="MBT1708221.1"/>
    </source>
</evidence>
<reference evidence="3 4" key="1">
    <citation type="submission" date="2021-05" db="EMBL/GenBank/DDBJ databases">
        <title>A Polyphasic approach of four new species of the genus Ohtaekwangia: Ohtaekwangia histidinii sp. nov., Ohtaekwangia cretensis sp. nov., Ohtaekwangia indiensis sp. nov., Ohtaekwangia reichenbachii sp. nov. from diverse environment.</title>
        <authorList>
            <person name="Octaviana S."/>
        </authorList>
    </citation>
    <scope>NUCLEOTIDE SEQUENCE [LARGE SCALE GENOMIC DNA]</scope>
    <source>
        <strain evidence="3 4">PWU5</strain>
    </source>
</reference>